<dbReference type="AlphaFoldDB" id="A0AAE0LL90"/>
<gene>
    <name evidence="2" type="ORF">CYMTET_3698</name>
</gene>
<keyword evidence="3" id="KW-1185">Reference proteome</keyword>
<keyword evidence="1" id="KW-0812">Transmembrane</keyword>
<keyword evidence="1" id="KW-0472">Membrane</keyword>
<organism evidence="2 3">
    <name type="scientific">Cymbomonas tetramitiformis</name>
    <dbReference type="NCBI Taxonomy" id="36881"/>
    <lineage>
        <taxon>Eukaryota</taxon>
        <taxon>Viridiplantae</taxon>
        <taxon>Chlorophyta</taxon>
        <taxon>Pyramimonadophyceae</taxon>
        <taxon>Pyramimonadales</taxon>
        <taxon>Pyramimonadaceae</taxon>
        <taxon>Cymbomonas</taxon>
    </lineage>
</organism>
<feature type="transmembrane region" description="Helical" evidence="1">
    <location>
        <begin position="107"/>
        <end position="126"/>
    </location>
</feature>
<proteinExistence type="predicted"/>
<feature type="transmembrane region" description="Helical" evidence="1">
    <location>
        <begin position="244"/>
        <end position="266"/>
    </location>
</feature>
<name>A0AAE0LL90_9CHLO</name>
<evidence type="ECO:0000313" key="2">
    <source>
        <dbReference type="EMBL" id="KAK3288844.1"/>
    </source>
</evidence>
<evidence type="ECO:0000313" key="3">
    <source>
        <dbReference type="Proteomes" id="UP001190700"/>
    </source>
</evidence>
<sequence>MFSSDIEAKPNYNTLGFNSIVAKHEKRTLYPHRGFIAVHSQEKYQQLKLFHCFCHPGEYLKTTHLAVSYFVAMSFFGGAALFLFGAVCSLKREKAGQYETWMVDFPYLIRSVLFIVGCVLLVPQAINADLNTQIESWRKGGMEGPCPKYRWWGIPTHKLYSFAGAWAYMIGALCYTIGISVAIYGASSEGEDKDWDDTELHYVTMPVFLGGFLFAIGGYLYVIQVNQPVWYRGFVPLADEDWSYIVFWVNSLNFWGGIGFFLVGAFGLDDPDLSWWMEETEVAVGYGGGSLCYTIAAYLMLVELMNPSLCLPRSKSASMCNFVGHDVQIEQSDGVRVLYET</sequence>
<evidence type="ECO:0000256" key="1">
    <source>
        <dbReference type="SAM" id="Phobius"/>
    </source>
</evidence>
<comment type="caution">
    <text evidence="2">The sequence shown here is derived from an EMBL/GenBank/DDBJ whole genome shotgun (WGS) entry which is preliminary data.</text>
</comment>
<keyword evidence="1" id="KW-1133">Transmembrane helix</keyword>
<protein>
    <submittedName>
        <fullName evidence="2">Uncharacterized protein</fullName>
    </submittedName>
</protein>
<feature type="transmembrane region" description="Helical" evidence="1">
    <location>
        <begin position="66"/>
        <end position="87"/>
    </location>
</feature>
<dbReference type="Proteomes" id="UP001190700">
    <property type="component" value="Unassembled WGS sequence"/>
</dbReference>
<accession>A0AAE0LL90</accession>
<reference evidence="2 3" key="1">
    <citation type="journal article" date="2015" name="Genome Biol. Evol.">
        <title>Comparative Genomics of a Bacterivorous Green Alga Reveals Evolutionary Causalities and Consequences of Phago-Mixotrophic Mode of Nutrition.</title>
        <authorList>
            <person name="Burns J.A."/>
            <person name="Paasch A."/>
            <person name="Narechania A."/>
            <person name="Kim E."/>
        </authorList>
    </citation>
    <scope>NUCLEOTIDE SEQUENCE [LARGE SCALE GENOMIC DNA]</scope>
    <source>
        <strain evidence="2 3">PLY_AMNH</strain>
    </source>
</reference>
<dbReference type="EMBL" id="LGRX02000341">
    <property type="protein sequence ID" value="KAK3288844.1"/>
    <property type="molecule type" value="Genomic_DNA"/>
</dbReference>
<feature type="transmembrane region" description="Helical" evidence="1">
    <location>
        <begin position="286"/>
        <end position="305"/>
    </location>
</feature>
<feature type="transmembrane region" description="Helical" evidence="1">
    <location>
        <begin position="159"/>
        <end position="183"/>
    </location>
</feature>
<feature type="transmembrane region" description="Helical" evidence="1">
    <location>
        <begin position="203"/>
        <end position="223"/>
    </location>
</feature>